<dbReference type="PROSITE" id="PS51371">
    <property type="entry name" value="CBS"/>
    <property type="match status" value="2"/>
</dbReference>
<keyword evidence="1" id="KW-0677">Repeat</keyword>
<dbReference type="Gene3D" id="3.10.580.10">
    <property type="entry name" value="CBS-domain"/>
    <property type="match status" value="1"/>
</dbReference>
<dbReference type="Pfam" id="PF00571">
    <property type="entry name" value="CBS"/>
    <property type="match status" value="2"/>
</dbReference>
<sequence>MKISKYMSPKVITAHPADGIRKTFFRMKENRIRHLPVLDDSNRLVGILSDRDLRRPEWVDEDIEVAHVYNLDDDLAVGDLMTTEVKVVYTYDSIRKANRYLIDTRFGALPVLNKEEELVGMLSAIDVMRAFDDFMTEHPPK</sequence>
<evidence type="ECO:0000256" key="1">
    <source>
        <dbReference type="ARBA" id="ARBA00022737"/>
    </source>
</evidence>
<dbReference type="Proteomes" id="UP000636888">
    <property type="component" value="Unassembled WGS sequence"/>
</dbReference>
<dbReference type="InterPro" id="IPR000644">
    <property type="entry name" value="CBS_dom"/>
</dbReference>
<dbReference type="PANTHER" id="PTHR48108:SF26">
    <property type="entry name" value="CBS DOMAIN-CONTAINING PROTEIN DDB_G0289609"/>
    <property type="match status" value="1"/>
</dbReference>
<comment type="caution">
    <text evidence="4">The sequence shown here is derived from an EMBL/GenBank/DDBJ whole genome shotgun (WGS) entry which is preliminary data.</text>
</comment>
<evidence type="ECO:0000313" key="5">
    <source>
        <dbReference type="Proteomes" id="UP000636888"/>
    </source>
</evidence>
<feature type="domain" description="CBS" evidence="3">
    <location>
        <begin position="7"/>
        <end position="65"/>
    </location>
</feature>
<dbReference type="InterPro" id="IPR046342">
    <property type="entry name" value="CBS_dom_sf"/>
</dbReference>
<dbReference type="SUPFAM" id="SSF54631">
    <property type="entry name" value="CBS-domain pair"/>
    <property type="match status" value="1"/>
</dbReference>
<evidence type="ECO:0000259" key="3">
    <source>
        <dbReference type="PROSITE" id="PS51371"/>
    </source>
</evidence>
<dbReference type="RefSeq" id="WP_199383624.1">
    <property type="nucleotide sequence ID" value="NZ_JAEMHM010000006.1"/>
</dbReference>
<gene>
    <name evidence="4" type="ORF">JFN93_08445</name>
</gene>
<dbReference type="InterPro" id="IPR051462">
    <property type="entry name" value="CBS_domain-containing"/>
</dbReference>
<dbReference type="PANTHER" id="PTHR48108">
    <property type="entry name" value="CBS DOMAIN-CONTAINING PROTEIN CBSX2, CHLOROPLASTIC"/>
    <property type="match status" value="1"/>
</dbReference>
<evidence type="ECO:0000256" key="2">
    <source>
        <dbReference type="PROSITE-ProRule" id="PRU00703"/>
    </source>
</evidence>
<feature type="domain" description="CBS" evidence="3">
    <location>
        <begin position="81"/>
        <end position="140"/>
    </location>
</feature>
<dbReference type="AlphaFoldDB" id="A0A8J7LYF9"/>
<organism evidence="4 5">
    <name type="scientific">Geomesophilobacter sediminis</name>
    <dbReference type="NCBI Taxonomy" id="2798584"/>
    <lineage>
        <taxon>Bacteria</taxon>
        <taxon>Pseudomonadati</taxon>
        <taxon>Thermodesulfobacteriota</taxon>
        <taxon>Desulfuromonadia</taxon>
        <taxon>Geobacterales</taxon>
        <taxon>Geobacteraceae</taxon>
        <taxon>Geomesophilobacter</taxon>
    </lineage>
</organism>
<keyword evidence="5" id="KW-1185">Reference proteome</keyword>
<keyword evidence="2" id="KW-0129">CBS domain</keyword>
<accession>A0A8J7LYF9</accession>
<dbReference type="EMBL" id="JAEMHM010000006">
    <property type="protein sequence ID" value="MBJ6724732.1"/>
    <property type="molecule type" value="Genomic_DNA"/>
</dbReference>
<reference evidence="4" key="1">
    <citation type="submission" date="2020-12" db="EMBL/GenBank/DDBJ databases">
        <title>Geomonas sp. Red875, isolated from river sediment.</title>
        <authorList>
            <person name="Xu Z."/>
            <person name="Zhang Z."/>
            <person name="Masuda Y."/>
            <person name="Itoh H."/>
            <person name="Senoo K."/>
        </authorList>
    </citation>
    <scope>NUCLEOTIDE SEQUENCE</scope>
    <source>
        <strain evidence="4">Red875</strain>
    </source>
</reference>
<evidence type="ECO:0000313" key="4">
    <source>
        <dbReference type="EMBL" id="MBJ6724732.1"/>
    </source>
</evidence>
<dbReference type="SMART" id="SM00116">
    <property type="entry name" value="CBS"/>
    <property type="match status" value="2"/>
</dbReference>
<protein>
    <submittedName>
        <fullName evidence="4">CBS domain-containing protein</fullName>
    </submittedName>
</protein>
<proteinExistence type="predicted"/>
<name>A0A8J7LYF9_9BACT</name>